<feature type="compositionally biased region" description="Basic and acidic residues" evidence="1">
    <location>
        <begin position="39"/>
        <end position="53"/>
    </location>
</feature>
<dbReference type="EMBL" id="QMDX01000011">
    <property type="protein sequence ID" value="TSD09683.1"/>
    <property type="molecule type" value="Genomic_DNA"/>
</dbReference>
<feature type="region of interest" description="Disordered" evidence="1">
    <location>
        <begin position="199"/>
        <end position="238"/>
    </location>
</feature>
<evidence type="ECO:0000256" key="1">
    <source>
        <dbReference type="SAM" id="MobiDB-lite"/>
    </source>
</evidence>
<evidence type="ECO:0000313" key="2">
    <source>
        <dbReference type="EMBL" id="TSD09683.1"/>
    </source>
</evidence>
<reference evidence="2 3" key="1">
    <citation type="submission" date="2018-06" db="EMBL/GenBank/DDBJ databases">
        <title>Natronomonas sp. F16-60 a new haloarchaeon isolated from a solar saltern of Isla Cristina, Huelva, Spain.</title>
        <authorList>
            <person name="Duran-Viseras A."/>
            <person name="Sanchez-Porro C."/>
            <person name="Ventosa A."/>
        </authorList>
    </citation>
    <scope>NUCLEOTIDE SEQUENCE [LARGE SCALE GENOMIC DNA]</scope>
    <source>
        <strain evidence="2 3">F16-60</strain>
    </source>
</reference>
<name>A0A554MX37_9EURY</name>
<gene>
    <name evidence="2" type="ORF">DP107_15055</name>
</gene>
<feature type="region of interest" description="Disordered" evidence="1">
    <location>
        <begin position="20"/>
        <end position="53"/>
    </location>
</feature>
<feature type="compositionally biased region" description="Low complexity" evidence="1">
    <location>
        <begin position="20"/>
        <end position="36"/>
    </location>
</feature>
<dbReference type="RefSeq" id="WP_144262969.1">
    <property type="nucleotide sequence ID" value="NZ_QMDX01000011.1"/>
</dbReference>
<keyword evidence="3" id="KW-1185">Reference proteome</keyword>
<accession>A0A554MX37</accession>
<protein>
    <submittedName>
        <fullName evidence="2">Uncharacterized protein</fullName>
    </submittedName>
</protein>
<dbReference type="InParanoid" id="A0A554MX37"/>
<comment type="caution">
    <text evidence="2">The sequence shown here is derived from an EMBL/GenBank/DDBJ whole genome shotgun (WGS) entry which is preliminary data.</text>
</comment>
<sequence length="238" mass="24967">MPGKESSDLSERTRRAILKGVGATLGVATTGGAASGHPESGDHGNPDHGHVATDDFRMANVGYHSLGGIGSESVSGSPDDPHYGGVSELRVKGDIAAVGLLSSKSPTLDRGIAILDVSAYTRAESREELERAEMSVLSFVPNENNTTSVMDVKFSGDGSYLFAAQQPVAGLFAATAGQVPEGRTEGESAANAEQAGLLAIDISTPGDPGRYPNGRRPEDRPHRRRRRVHRRADERGGP</sequence>
<dbReference type="Proteomes" id="UP000319894">
    <property type="component" value="Unassembled WGS sequence"/>
</dbReference>
<dbReference type="AlphaFoldDB" id="A0A554MX37"/>
<proteinExistence type="predicted"/>
<organism evidence="2 3">
    <name type="scientific">Haloglomus irregulare</name>
    <dbReference type="NCBI Taxonomy" id="2234134"/>
    <lineage>
        <taxon>Archaea</taxon>
        <taxon>Methanobacteriati</taxon>
        <taxon>Methanobacteriota</taxon>
        <taxon>Stenosarchaea group</taxon>
        <taxon>Halobacteria</taxon>
        <taxon>Halobacteriales</taxon>
        <taxon>Natronomonadaceae</taxon>
        <taxon>Haloglomus</taxon>
    </lineage>
</organism>
<evidence type="ECO:0000313" key="3">
    <source>
        <dbReference type="Proteomes" id="UP000319894"/>
    </source>
</evidence>